<proteinExistence type="predicted"/>
<evidence type="ECO:0000313" key="2">
    <source>
        <dbReference type="Proteomes" id="UP001515480"/>
    </source>
</evidence>
<sequence>MVTKTGGAFSFFKDIVKKQGTQQVTADCTFCWKSVTSTGASRLAEHLADKCVACPKEVKVKFQELKNKVEHKRKLATAQIVSAKEEMERDQRLNVEKKQMLMQLSLPAATKVAAKEAADKAIARFFYANGLPFFAASHEADSYYREMISAVQKAGAGYLPATSGGKGDRRKAH</sequence>
<accession>A0AB34IIR8</accession>
<dbReference type="Proteomes" id="UP001515480">
    <property type="component" value="Unassembled WGS sequence"/>
</dbReference>
<dbReference type="AlphaFoldDB" id="A0AB34IIR8"/>
<dbReference type="PANTHER" id="PTHR46951">
    <property type="entry name" value="BED-TYPE DOMAIN-CONTAINING PROTEIN"/>
    <property type="match status" value="1"/>
</dbReference>
<protein>
    <recommendedName>
        <fullName evidence="3">BED-type domain-containing protein</fullName>
    </recommendedName>
</protein>
<evidence type="ECO:0008006" key="3">
    <source>
        <dbReference type="Google" id="ProtNLM"/>
    </source>
</evidence>
<gene>
    <name evidence="1" type="ORF">AB1Y20_012740</name>
</gene>
<dbReference type="EMBL" id="JBGBPQ010000024">
    <property type="protein sequence ID" value="KAL1500064.1"/>
    <property type="molecule type" value="Genomic_DNA"/>
</dbReference>
<reference evidence="1 2" key="1">
    <citation type="journal article" date="2024" name="Science">
        <title>Giant polyketide synthase enzymes in the biosynthesis of giant marine polyether toxins.</title>
        <authorList>
            <person name="Fallon T.R."/>
            <person name="Shende V.V."/>
            <person name="Wierzbicki I.H."/>
            <person name="Pendleton A.L."/>
            <person name="Watervoot N.F."/>
            <person name="Auber R.P."/>
            <person name="Gonzalez D.J."/>
            <person name="Wisecaver J.H."/>
            <person name="Moore B.S."/>
        </authorList>
    </citation>
    <scope>NUCLEOTIDE SEQUENCE [LARGE SCALE GENOMIC DNA]</scope>
    <source>
        <strain evidence="1 2">12B1</strain>
    </source>
</reference>
<name>A0AB34IIR8_PRYPA</name>
<keyword evidence="2" id="KW-1185">Reference proteome</keyword>
<organism evidence="1 2">
    <name type="scientific">Prymnesium parvum</name>
    <name type="common">Toxic golden alga</name>
    <dbReference type="NCBI Taxonomy" id="97485"/>
    <lineage>
        <taxon>Eukaryota</taxon>
        <taxon>Haptista</taxon>
        <taxon>Haptophyta</taxon>
        <taxon>Prymnesiophyceae</taxon>
        <taxon>Prymnesiales</taxon>
        <taxon>Prymnesiaceae</taxon>
        <taxon>Prymnesium</taxon>
    </lineage>
</organism>
<dbReference type="PANTHER" id="PTHR46951:SF2">
    <property type="entry name" value="BED-TYPE DOMAIN-CONTAINING PROTEIN"/>
    <property type="match status" value="1"/>
</dbReference>
<evidence type="ECO:0000313" key="1">
    <source>
        <dbReference type="EMBL" id="KAL1500064.1"/>
    </source>
</evidence>
<comment type="caution">
    <text evidence="1">The sequence shown here is derived from an EMBL/GenBank/DDBJ whole genome shotgun (WGS) entry which is preliminary data.</text>
</comment>